<feature type="domain" description="Phospholipid/glycerol acyltransferase" evidence="4">
    <location>
        <begin position="309"/>
        <end position="423"/>
    </location>
</feature>
<organism evidence="5 6">
    <name type="scientific">Zhongshania marina</name>
    <dbReference type="NCBI Taxonomy" id="2304603"/>
    <lineage>
        <taxon>Bacteria</taxon>
        <taxon>Pseudomonadati</taxon>
        <taxon>Pseudomonadota</taxon>
        <taxon>Gammaproteobacteria</taxon>
        <taxon>Cellvibrionales</taxon>
        <taxon>Spongiibacteraceae</taxon>
        <taxon>Zhongshania</taxon>
    </lineage>
</organism>
<dbReference type="GO" id="GO:0016787">
    <property type="term" value="F:hydrolase activity"/>
    <property type="evidence" value="ECO:0007669"/>
    <property type="project" value="UniProtKB-KW"/>
</dbReference>
<dbReference type="NCBIfam" id="TIGR01490">
    <property type="entry name" value="HAD-SF-IB-hyp1"/>
    <property type="match status" value="1"/>
</dbReference>
<reference evidence="5" key="1">
    <citation type="submission" date="2018-01" db="EMBL/GenBank/DDBJ databases">
        <authorList>
            <person name="Yu X.-D."/>
        </authorList>
    </citation>
    <scope>NUCLEOTIDE SEQUENCE</scope>
    <source>
        <strain evidence="5">ZX-21</strain>
    </source>
</reference>
<sequence length="478" mass="52891">MKPLTSDINSILQGIYKSPTGPTVCAFFDLDGTIIAGFSAMQLSKQRLKSKDISLQEFLRTVNTAINAATGKADFEDLLLIGADAWKGRNHQDLMAMGEILFHKKIINLIYPEMRKIIKAHQQQGHTIVLSSSATCYQVEPVARFLGIENVLCNRFALNGEQLNGELCKPLIWGKGKAQAAQQFADCQQINLKDCYFYADGNEDEALMHLVGHPRPTNPGKNLARVARARGWPIQRFVSRNNNGALRSTAGVISVLPFAAVGVGLGLLKRDKRAILNYASPRWIDRMFKINGVKLNVIGKENLWAQRPAVFIFNHRNNYDAFMAAKLIEKDFTGVGKKELENHWLTGTIGKLADVAFIDRADSKGSVEALKPIEELARKGISICLAPEGNRVDTELVGDFKKGAFRMAMAAGIPIVPIVFRNAEMIAARDAAVMSPGTVDVAVLPPISIKNWTLKNLEHNISEVRQLYIDTLTDWPKN</sequence>
<dbReference type="InterPro" id="IPR036412">
    <property type="entry name" value="HAD-like_sf"/>
</dbReference>
<dbReference type="SUPFAM" id="SSF56784">
    <property type="entry name" value="HAD-like"/>
    <property type="match status" value="1"/>
</dbReference>
<dbReference type="Proteomes" id="UP000237222">
    <property type="component" value="Unassembled WGS sequence"/>
</dbReference>
<dbReference type="Gene3D" id="1.20.1440.100">
    <property type="entry name" value="SG protein - dephosphorylation function"/>
    <property type="match status" value="1"/>
</dbReference>
<evidence type="ECO:0000256" key="1">
    <source>
        <dbReference type="ARBA" id="ARBA00005189"/>
    </source>
</evidence>
<dbReference type="GO" id="GO:0003841">
    <property type="term" value="F:1-acylglycerol-3-phosphate O-acyltransferase activity"/>
    <property type="evidence" value="ECO:0007669"/>
    <property type="project" value="TreeGrafter"/>
</dbReference>
<dbReference type="AlphaFoldDB" id="A0A2S4HDW6"/>
<dbReference type="CDD" id="cd02612">
    <property type="entry name" value="HAD_PGPPase"/>
    <property type="match status" value="1"/>
</dbReference>
<dbReference type="InterPro" id="IPR006385">
    <property type="entry name" value="HAD_hydro_SerB1"/>
</dbReference>
<proteinExistence type="predicted"/>
<dbReference type="Pfam" id="PF12710">
    <property type="entry name" value="HAD"/>
    <property type="match status" value="1"/>
</dbReference>
<evidence type="ECO:0000313" key="5">
    <source>
        <dbReference type="EMBL" id="POP51891.1"/>
    </source>
</evidence>
<dbReference type="Pfam" id="PF01553">
    <property type="entry name" value="Acyltransferase"/>
    <property type="match status" value="1"/>
</dbReference>
<dbReference type="RefSeq" id="WP_103685250.1">
    <property type="nucleotide sequence ID" value="NZ_PQGG01000033.1"/>
</dbReference>
<evidence type="ECO:0000256" key="2">
    <source>
        <dbReference type="ARBA" id="ARBA00022679"/>
    </source>
</evidence>
<evidence type="ECO:0000256" key="3">
    <source>
        <dbReference type="ARBA" id="ARBA00023315"/>
    </source>
</evidence>
<gene>
    <name evidence="5" type="ORF">C0068_14755</name>
</gene>
<comment type="pathway">
    <text evidence="1">Lipid metabolism.</text>
</comment>
<accession>A0A2S4HDW6</accession>
<protein>
    <submittedName>
        <fullName evidence="5">HAD-IB family hydrolase</fullName>
    </submittedName>
</protein>
<evidence type="ECO:0000313" key="6">
    <source>
        <dbReference type="Proteomes" id="UP000237222"/>
    </source>
</evidence>
<dbReference type="NCBIfam" id="TIGR01488">
    <property type="entry name" value="HAD-SF-IB"/>
    <property type="match status" value="1"/>
</dbReference>
<dbReference type="PANTHER" id="PTHR10434:SF66">
    <property type="entry name" value="PHOSPHOLIPID_GLYCEROL ACYLTRANSFERASE DOMAIN-CONTAINING PROTEIN"/>
    <property type="match status" value="1"/>
</dbReference>
<dbReference type="SUPFAM" id="SSF69593">
    <property type="entry name" value="Glycerol-3-phosphate (1)-acyltransferase"/>
    <property type="match status" value="1"/>
</dbReference>
<dbReference type="InterPro" id="IPR023214">
    <property type="entry name" value="HAD_sf"/>
</dbReference>
<dbReference type="GO" id="GO:0006654">
    <property type="term" value="P:phosphatidic acid biosynthetic process"/>
    <property type="evidence" value="ECO:0007669"/>
    <property type="project" value="TreeGrafter"/>
</dbReference>
<keyword evidence="5" id="KW-0378">Hydrolase</keyword>
<keyword evidence="3" id="KW-0012">Acyltransferase</keyword>
<dbReference type="EMBL" id="PQGG01000033">
    <property type="protein sequence ID" value="POP51891.1"/>
    <property type="molecule type" value="Genomic_DNA"/>
</dbReference>
<dbReference type="InterPro" id="IPR002123">
    <property type="entry name" value="Plipid/glycerol_acylTrfase"/>
</dbReference>
<evidence type="ECO:0000259" key="4">
    <source>
        <dbReference type="SMART" id="SM00563"/>
    </source>
</evidence>
<dbReference type="PANTHER" id="PTHR10434">
    <property type="entry name" value="1-ACYL-SN-GLYCEROL-3-PHOSPHATE ACYLTRANSFERASE"/>
    <property type="match status" value="1"/>
</dbReference>
<comment type="caution">
    <text evidence="5">The sequence shown here is derived from an EMBL/GenBank/DDBJ whole genome shotgun (WGS) entry which is preliminary data.</text>
</comment>
<dbReference type="SMART" id="SM00563">
    <property type="entry name" value="PlsC"/>
    <property type="match status" value="1"/>
</dbReference>
<dbReference type="OrthoDB" id="9784466at2"/>
<keyword evidence="2" id="KW-0808">Transferase</keyword>
<name>A0A2S4HDW6_9GAMM</name>
<dbReference type="Gene3D" id="3.40.50.1000">
    <property type="entry name" value="HAD superfamily/HAD-like"/>
    <property type="match status" value="1"/>
</dbReference>
<dbReference type="CDD" id="cd07989">
    <property type="entry name" value="LPLAT_AGPAT-like"/>
    <property type="match status" value="1"/>
</dbReference>